<protein>
    <submittedName>
        <fullName evidence="1">5232_t:CDS:1</fullName>
    </submittedName>
</protein>
<sequence>MRAITTINNRINSTTTNFKPFTTASTSSTKPNQSTPFILVKHHLCKPCKAQIGINLTHPFERSAFLHSLLNDNGLTNSNHERMVHDYVDKGIGNPMAIVKYLIEKRWFFDHTGYGSLEADNQSIPEKDRRMLALQMWVRNRIDNGNILSPRNDSEHEGRAPASLWPTIDQILYDLLASDMISPSNQPDYIEINSDNGDSRPVILIND</sequence>
<dbReference type="AlphaFoldDB" id="A0A9N9AV63"/>
<proteinExistence type="predicted"/>
<comment type="caution">
    <text evidence="1">The sequence shown here is derived from an EMBL/GenBank/DDBJ whole genome shotgun (WGS) entry which is preliminary data.</text>
</comment>
<name>A0A9N9AV63_9GLOM</name>
<accession>A0A9N9AV63</accession>
<dbReference type="Proteomes" id="UP000789706">
    <property type="component" value="Unassembled WGS sequence"/>
</dbReference>
<reference evidence="1" key="1">
    <citation type="submission" date="2021-06" db="EMBL/GenBank/DDBJ databases">
        <authorList>
            <person name="Kallberg Y."/>
            <person name="Tangrot J."/>
            <person name="Rosling A."/>
        </authorList>
    </citation>
    <scope>NUCLEOTIDE SEQUENCE</scope>
    <source>
        <strain evidence="1">AZ414A</strain>
    </source>
</reference>
<gene>
    <name evidence="1" type="ORF">DEBURN_LOCUS6740</name>
</gene>
<dbReference type="OrthoDB" id="2406887at2759"/>
<evidence type="ECO:0000313" key="1">
    <source>
        <dbReference type="EMBL" id="CAG8543600.1"/>
    </source>
</evidence>
<dbReference type="EMBL" id="CAJVPK010000728">
    <property type="protein sequence ID" value="CAG8543600.1"/>
    <property type="molecule type" value="Genomic_DNA"/>
</dbReference>
<organism evidence="1 2">
    <name type="scientific">Diversispora eburnea</name>
    <dbReference type="NCBI Taxonomy" id="1213867"/>
    <lineage>
        <taxon>Eukaryota</taxon>
        <taxon>Fungi</taxon>
        <taxon>Fungi incertae sedis</taxon>
        <taxon>Mucoromycota</taxon>
        <taxon>Glomeromycotina</taxon>
        <taxon>Glomeromycetes</taxon>
        <taxon>Diversisporales</taxon>
        <taxon>Diversisporaceae</taxon>
        <taxon>Diversispora</taxon>
    </lineage>
</organism>
<keyword evidence="2" id="KW-1185">Reference proteome</keyword>
<evidence type="ECO:0000313" key="2">
    <source>
        <dbReference type="Proteomes" id="UP000789706"/>
    </source>
</evidence>